<comment type="similarity">
    <text evidence="4">Belongs to the L/F-transferase family.</text>
</comment>
<dbReference type="PANTHER" id="PTHR30098">
    <property type="entry name" value="LEUCYL/PHENYLALANYL-TRNA--PROTEIN TRANSFERASE"/>
    <property type="match status" value="1"/>
</dbReference>
<evidence type="ECO:0000256" key="2">
    <source>
        <dbReference type="ARBA" id="ARBA00022679"/>
    </source>
</evidence>
<dbReference type="Gene3D" id="3.30.70.3550">
    <property type="entry name" value="Leucyl/phenylalanyl-tRNA-protein transferase, N-terminal domain"/>
    <property type="match status" value="1"/>
</dbReference>
<comment type="catalytic activity">
    <reaction evidence="4">
        <text>N-terminal L-lysyl-[protein] + L-leucyl-tRNA(Leu) = N-terminal L-leucyl-L-lysyl-[protein] + tRNA(Leu) + H(+)</text>
        <dbReference type="Rhea" id="RHEA:12340"/>
        <dbReference type="Rhea" id="RHEA-COMP:9613"/>
        <dbReference type="Rhea" id="RHEA-COMP:9622"/>
        <dbReference type="Rhea" id="RHEA-COMP:12670"/>
        <dbReference type="Rhea" id="RHEA-COMP:12671"/>
        <dbReference type="ChEBI" id="CHEBI:15378"/>
        <dbReference type="ChEBI" id="CHEBI:65249"/>
        <dbReference type="ChEBI" id="CHEBI:78442"/>
        <dbReference type="ChEBI" id="CHEBI:78494"/>
        <dbReference type="ChEBI" id="CHEBI:133043"/>
        <dbReference type="EC" id="2.3.2.6"/>
    </reaction>
</comment>
<dbReference type="Pfam" id="PF03588">
    <property type="entry name" value="Leu_Phe_trans"/>
    <property type="match status" value="1"/>
</dbReference>
<proteinExistence type="inferred from homology"/>
<dbReference type="PANTHER" id="PTHR30098:SF2">
    <property type="entry name" value="LEUCYL_PHENYLALANYL-TRNA--PROTEIN TRANSFERASE"/>
    <property type="match status" value="1"/>
</dbReference>
<comment type="function">
    <text evidence="4">Functions in the N-end rule pathway of protein degradation where it conjugates Leu, Phe and, less efficiently, Met from aminoacyl-tRNAs to the N-termini of proteins containing an N-terminal arginine or lysine.</text>
</comment>
<sequence>MSQASLRQRMPALLGPDTPFPPLDCALVSPAGLLAVGADLSVARLRDAYSHGIFPWFLEGEPILWWSPDPRMVLFTDRFAPSHSLRKKLRQVDRDARYEIRVDTACAEVMRACAAPRDGLQPATWISPAMQAAYLAWHQEGGVHSIETWIDGELAGGLYGVSIGQAFFGESMFTRVPDASKIALAYLVRFLSLHGVRMIDCQQDTRHLTSLGGGTISRSEFESKLVESIGMPGVPWHPGRILADGRLISLSSAVPAAASYGVDQ</sequence>
<dbReference type="EMBL" id="JACBYR010000001">
    <property type="protein sequence ID" value="NYE84713.1"/>
    <property type="molecule type" value="Genomic_DNA"/>
</dbReference>
<comment type="catalytic activity">
    <reaction evidence="4">
        <text>L-phenylalanyl-tRNA(Phe) + an N-terminal L-alpha-aminoacyl-[protein] = an N-terminal L-phenylalanyl-L-alpha-aminoacyl-[protein] + tRNA(Phe)</text>
        <dbReference type="Rhea" id="RHEA:43632"/>
        <dbReference type="Rhea" id="RHEA-COMP:9668"/>
        <dbReference type="Rhea" id="RHEA-COMP:9699"/>
        <dbReference type="Rhea" id="RHEA-COMP:10636"/>
        <dbReference type="Rhea" id="RHEA-COMP:10637"/>
        <dbReference type="ChEBI" id="CHEBI:78442"/>
        <dbReference type="ChEBI" id="CHEBI:78531"/>
        <dbReference type="ChEBI" id="CHEBI:78597"/>
        <dbReference type="ChEBI" id="CHEBI:83561"/>
        <dbReference type="EC" id="2.3.2.6"/>
    </reaction>
</comment>
<keyword evidence="6" id="KW-1185">Reference proteome</keyword>
<dbReference type="HAMAP" id="MF_00688">
    <property type="entry name" value="Leu_Phe_trans"/>
    <property type="match status" value="1"/>
</dbReference>
<evidence type="ECO:0000256" key="3">
    <source>
        <dbReference type="ARBA" id="ARBA00023315"/>
    </source>
</evidence>
<evidence type="ECO:0000256" key="4">
    <source>
        <dbReference type="HAMAP-Rule" id="MF_00688"/>
    </source>
</evidence>
<protein>
    <recommendedName>
        <fullName evidence="4">Leucyl/phenylalanyl-tRNA--protein transferase</fullName>
        <ecNumber evidence="4">2.3.2.6</ecNumber>
    </recommendedName>
    <alternativeName>
        <fullName evidence="4">L/F-transferase</fullName>
    </alternativeName>
    <alternativeName>
        <fullName evidence="4">Leucyltransferase</fullName>
    </alternativeName>
    <alternativeName>
        <fullName evidence="4">Phenyalanyltransferase</fullName>
    </alternativeName>
</protein>
<dbReference type="InterPro" id="IPR042221">
    <property type="entry name" value="Leu/Phe-tRNA_Trfase_N"/>
</dbReference>
<gene>
    <name evidence="4" type="primary">aat</name>
    <name evidence="5" type="ORF">FHW18_003984</name>
</gene>
<comment type="subcellular location">
    <subcellularLocation>
        <location evidence="4">Cytoplasm</location>
    </subcellularLocation>
</comment>
<organism evidence="5 6">
    <name type="scientific">Pigmentiphaga litoralis</name>
    <dbReference type="NCBI Taxonomy" id="516702"/>
    <lineage>
        <taxon>Bacteria</taxon>
        <taxon>Pseudomonadati</taxon>
        <taxon>Pseudomonadota</taxon>
        <taxon>Betaproteobacteria</taxon>
        <taxon>Burkholderiales</taxon>
        <taxon>Alcaligenaceae</taxon>
        <taxon>Pigmentiphaga</taxon>
    </lineage>
</organism>
<reference evidence="5 6" key="1">
    <citation type="submission" date="2020-07" db="EMBL/GenBank/DDBJ databases">
        <title>Genomic Encyclopedia of Type Strains, Phase IV (KMG-V): Genome sequencing to study the core and pangenomes of soil and plant-associated prokaryotes.</title>
        <authorList>
            <person name="Whitman W."/>
        </authorList>
    </citation>
    <scope>NUCLEOTIDE SEQUENCE [LARGE SCALE GENOMIC DNA]</scope>
    <source>
        <strain evidence="5 6">SAS40</strain>
    </source>
</reference>
<dbReference type="Gene3D" id="3.40.630.70">
    <property type="entry name" value="Leucyl/phenylalanyl-tRNA-protein transferase, C-terminal domain"/>
    <property type="match status" value="1"/>
</dbReference>
<dbReference type="InterPro" id="IPR004616">
    <property type="entry name" value="Leu/Phe-tRNA_Trfase"/>
</dbReference>
<dbReference type="GO" id="GO:0008914">
    <property type="term" value="F:leucyl-tRNA--protein transferase activity"/>
    <property type="evidence" value="ECO:0007669"/>
    <property type="project" value="UniProtKB-UniRule"/>
</dbReference>
<keyword evidence="2 4" id="KW-0808">Transferase</keyword>
<dbReference type="InterPro" id="IPR016181">
    <property type="entry name" value="Acyl_CoA_acyltransferase"/>
</dbReference>
<comment type="catalytic activity">
    <reaction evidence="4">
        <text>N-terminal L-arginyl-[protein] + L-leucyl-tRNA(Leu) = N-terminal L-leucyl-L-arginyl-[protein] + tRNA(Leu) + H(+)</text>
        <dbReference type="Rhea" id="RHEA:50416"/>
        <dbReference type="Rhea" id="RHEA-COMP:9613"/>
        <dbReference type="Rhea" id="RHEA-COMP:9622"/>
        <dbReference type="Rhea" id="RHEA-COMP:12672"/>
        <dbReference type="Rhea" id="RHEA-COMP:12673"/>
        <dbReference type="ChEBI" id="CHEBI:15378"/>
        <dbReference type="ChEBI" id="CHEBI:64719"/>
        <dbReference type="ChEBI" id="CHEBI:78442"/>
        <dbReference type="ChEBI" id="CHEBI:78494"/>
        <dbReference type="ChEBI" id="CHEBI:133044"/>
        <dbReference type="EC" id="2.3.2.6"/>
    </reaction>
</comment>
<dbReference type="NCBIfam" id="TIGR00667">
    <property type="entry name" value="aat"/>
    <property type="match status" value="1"/>
</dbReference>
<dbReference type="EC" id="2.3.2.6" evidence="4"/>
<evidence type="ECO:0000313" key="6">
    <source>
        <dbReference type="Proteomes" id="UP000542125"/>
    </source>
</evidence>
<dbReference type="AlphaFoldDB" id="A0A7Y9IYD0"/>
<name>A0A7Y9IYD0_9BURK</name>
<comment type="caution">
    <text evidence="5">The sequence shown here is derived from an EMBL/GenBank/DDBJ whole genome shotgun (WGS) entry which is preliminary data.</text>
</comment>
<dbReference type="Proteomes" id="UP000542125">
    <property type="component" value="Unassembled WGS sequence"/>
</dbReference>
<evidence type="ECO:0000313" key="5">
    <source>
        <dbReference type="EMBL" id="NYE84713.1"/>
    </source>
</evidence>
<keyword evidence="1 4" id="KW-0963">Cytoplasm</keyword>
<accession>A0A7Y9IYD0</accession>
<dbReference type="InterPro" id="IPR042203">
    <property type="entry name" value="Leu/Phe-tRNA_Trfase_C"/>
</dbReference>
<evidence type="ECO:0000256" key="1">
    <source>
        <dbReference type="ARBA" id="ARBA00022490"/>
    </source>
</evidence>
<dbReference type="SUPFAM" id="SSF55729">
    <property type="entry name" value="Acyl-CoA N-acyltransferases (Nat)"/>
    <property type="match status" value="1"/>
</dbReference>
<dbReference type="GO" id="GO:0030163">
    <property type="term" value="P:protein catabolic process"/>
    <property type="evidence" value="ECO:0007669"/>
    <property type="project" value="UniProtKB-UniRule"/>
</dbReference>
<keyword evidence="3 4" id="KW-0012">Acyltransferase</keyword>
<dbReference type="GO" id="GO:0005737">
    <property type="term" value="C:cytoplasm"/>
    <property type="evidence" value="ECO:0007669"/>
    <property type="project" value="UniProtKB-SubCell"/>
</dbReference>